<keyword evidence="4" id="KW-0975">Bacterial flagellum</keyword>
<comment type="subcellular location">
    <subcellularLocation>
        <location evidence="1">Bacterial flagellum basal body</location>
    </subcellularLocation>
</comment>
<evidence type="ECO:0000313" key="6">
    <source>
        <dbReference type="Proteomes" id="UP000241426"/>
    </source>
</evidence>
<protein>
    <recommendedName>
        <fullName evidence="3">Flagellar hook-basal body complex protein FliE</fullName>
    </recommendedName>
</protein>
<dbReference type="GO" id="GO:0003774">
    <property type="term" value="F:cytoskeletal motor activity"/>
    <property type="evidence" value="ECO:0007669"/>
    <property type="project" value="InterPro"/>
</dbReference>
<accession>A0A2T3KMV0</accession>
<evidence type="ECO:0000256" key="2">
    <source>
        <dbReference type="ARBA" id="ARBA00009272"/>
    </source>
</evidence>
<dbReference type="GO" id="GO:0071973">
    <property type="term" value="P:bacterial-type flagellum-dependent cell motility"/>
    <property type="evidence" value="ECO:0007669"/>
    <property type="project" value="InterPro"/>
</dbReference>
<dbReference type="PANTHER" id="PTHR34653">
    <property type="match status" value="1"/>
</dbReference>
<evidence type="ECO:0000256" key="4">
    <source>
        <dbReference type="ARBA" id="ARBA00023143"/>
    </source>
</evidence>
<evidence type="ECO:0000313" key="5">
    <source>
        <dbReference type="EMBL" id="PSV01108.1"/>
    </source>
</evidence>
<dbReference type="AlphaFoldDB" id="A0A2T3KMV0"/>
<reference evidence="5 6" key="1">
    <citation type="submission" date="2018-01" db="EMBL/GenBank/DDBJ databases">
        <title>Whole genome sequencing of Histamine producing bacteria.</title>
        <authorList>
            <person name="Butler K."/>
        </authorList>
    </citation>
    <scope>NUCLEOTIDE SEQUENCE [LARGE SCALE GENOMIC DNA]</scope>
    <source>
        <strain evidence="5 6">FS-7.2</strain>
    </source>
</reference>
<dbReference type="Pfam" id="PF02049">
    <property type="entry name" value="FliE"/>
    <property type="match status" value="1"/>
</dbReference>
<dbReference type="PANTHER" id="PTHR34653:SF1">
    <property type="entry name" value="FLAGELLAR HOOK-BASAL BODY COMPLEX PROTEIN FLIE"/>
    <property type="match status" value="1"/>
</dbReference>
<dbReference type="GO" id="GO:0009425">
    <property type="term" value="C:bacterial-type flagellum basal body"/>
    <property type="evidence" value="ECO:0007669"/>
    <property type="project" value="UniProtKB-SubCell"/>
</dbReference>
<comment type="similarity">
    <text evidence="2">Belongs to the FliE family.</text>
</comment>
<organism evidence="5 6">
    <name type="scientific">Photobacterium kishitanii</name>
    <dbReference type="NCBI Taxonomy" id="318456"/>
    <lineage>
        <taxon>Bacteria</taxon>
        <taxon>Pseudomonadati</taxon>
        <taxon>Pseudomonadota</taxon>
        <taxon>Gammaproteobacteria</taxon>
        <taxon>Vibrionales</taxon>
        <taxon>Vibrionaceae</taxon>
        <taxon>Photobacterium</taxon>
    </lineage>
</organism>
<sequence>MINSLEAVHTQDISSKNLLNKMAEMKKLARGDIQNKRGSSPISASFADVLNRVNHSQKNAASISRKFINGDPSVNMSEVLATSQSAKIEMESIRIARNKLIELSKDILNTQI</sequence>
<comment type="caution">
    <text evidence="5">The sequence shown here is derived from an EMBL/GenBank/DDBJ whole genome shotgun (WGS) entry which is preliminary data.</text>
</comment>
<dbReference type="InterPro" id="IPR001624">
    <property type="entry name" value="FliE"/>
</dbReference>
<gene>
    <name evidence="5" type="ORF">C9J27_03555</name>
</gene>
<name>A0A2T3KMV0_9GAMM</name>
<evidence type="ECO:0000256" key="3">
    <source>
        <dbReference type="ARBA" id="ARBA00018024"/>
    </source>
</evidence>
<dbReference type="EMBL" id="PYNF01000002">
    <property type="protein sequence ID" value="PSV01108.1"/>
    <property type="molecule type" value="Genomic_DNA"/>
</dbReference>
<evidence type="ECO:0000256" key="1">
    <source>
        <dbReference type="ARBA" id="ARBA00004117"/>
    </source>
</evidence>
<dbReference type="Proteomes" id="UP000241426">
    <property type="component" value="Unassembled WGS sequence"/>
</dbReference>
<dbReference type="GO" id="GO:0005198">
    <property type="term" value="F:structural molecule activity"/>
    <property type="evidence" value="ECO:0007669"/>
    <property type="project" value="InterPro"/>
</dbReference>
<proteinExistence type="inferred from homology"/>
<dbReference type="RefSeq" id="WP_107288835.1">
    <property type="nucleotide sequence ID" value="NZ_PYNF01000002.1"/>
</dbReference>